<dbReference type="InterPro" id="IPR006110">
    <property type="entry name" value="Pol_omega/Rpo6/RPB6"/>
</dbReference>
<dbReference type="PROSITE" id="PS01111">
    <property type="entry name" value="RNA_POL_K_14KD"/>
    <property type="match status" value="1"/>
</dbReference>
<comment type="similarity">
    <text evidence="3">Belongs to the archaeal Rpo6/eukaryotic RPB6 RNA polymerase subunit family.</text>
</comment>
<evidence type="ECO:0000256" key="3">
    <source>
        <dbReference type="HAMAP-Rule" id="MF_00192"/>
    </source>
</evidence>
<comment type="function">
    <text evidence="3">DNA-dependent RNA polymerase (RNAP) catalyzes the transcription of DNA into RNA using the four ribonucleoside triphosphates as substrates.</text>
</comment>
<comment type="caution">
    <text evidence="4">The sequence shown here is derived from an EMBL/GenBank/DDBJ whole genome shotgun (WGS) entry which is preliminary data.</text>
</comment>
<reference evidence="4" key="1">
    <citation type="submission" date="2022-12" db="EMBL/GenBank/DDBJ databases">
        <title>Reclassification of two methanogenic archaea species isolated from the Kolyma lowland permafrost.</title>
        <authorList>
            <person name="Trubitsyn V.E."/>
            <person name="Rivkina E.M."/>
            <person name="Shcherbakova V.A."/>
        </authorList>
    </citation>
    <scope>NUCLEOTIDE SEQUENCE</scope>
    <source>
        <strain evidence="4">M2</strain>
        <strain evidence="5">MK4</strain>
    </source>
</reference>
<evidence type="ECO:0000313" key="4">
    <source>
        <dbReference type="EMBL" id="MCZ3364632.1"/>
    </source>
</evidence>
<keyword evidence="3 4" id="KW-0548">Nucleotidyltransferase</keyword>
<organism evidence="4 6">
    <name type="scientific">Methanobacterium veterum</name>
    <dbReference type="NCBI Taxonomy" id="408577"/>
    <lineage>
        <taxon>Archaea</taxon>
        <taxon>Methanobacteriati</taxon>
        <taxon>Methanobacteriota</taxon>
        <taxon>Methanomada group</taxon>
        <taxon>Methanobacteria</taxon>
        <taxon>Methanobacteriales</taxon>
        <taxon>Methanobacteriaceae</taxon>
        <taxon>Methanobacterium</taxon>
    </lineage>
</organism>
<comment type="subunit">
    <text evidence="3">Part of the RNA polymerase complex.</text>
</comment>
<name>A0A9E5DHZ0_9EURY</name>
<dbReference type="GO" id="GO:0042797">
    <property type="term" value="P:tRNA transcription by RNA polymerase III"/>
    <property type="evidence" value="ECO:0007669"/>
    <property type="project" value="TreeGrafter"/>
</dbReference>
<dbReference type="RefSeq" id="WP_048079977.1">
    <property type="nucleotide sequence ID" value="NZ_JAPVER010000018.1"/>
</dbReference>
<keyword evidence="6" id="KW-1185">Reference proteome</keyword>
<keyword evidence="1 3" id="KW-0240">DNA-directed RNA polymerase</keyword>
<evidence type="ECO:0000256" key="2">
    <source>
        <dbReference type="ARBA" id="ARBA00023163"/>
    </source>
</evidence>
<sequence length="57" mass="6259">MSSEELTRFEKARIIGARALQLSMGAKPVIEIEGSIDPIDIARLELKKGVIPLGIRK</sequence>
<dbReference type="EMBL" id="JAPVES010000030">
    <property type="protein sequence ID" value="MCZ3372386.1"/>
    <property type="molecule type" value="Genomic_DNA"/>
</dbReference>
<dbReference type="PANTHER" id="PTHR47227:SF5">
    <property type="entry name" value="DNA-DIRECTED RNA POLYMERASES I, II, AND III SUBUNIT RPABC2"/>
    <property type="match status" value="1"/>
</dbReference>
<dbReference type="GO" id="GO:0006366">
    <property type="term" value="P:transcription by RNA polymerase II"/>
    <property type="evidence" value="ECO:0007669"/>
    <property type="project" value="TreeGrafter"/>
</dbReference>
<proteinExistence type="inferred from homology"/>
<evidence type="ECO:0000313" key="6">
    <source>
        <dbReference type="Proteomes" id="UP001068021"/>
    </source>
</evidence>
<dbReference type="GO" id="GO:0006360">
    <property type="term" value="P:transcription by RNA polymerase I"/>
    <property type="evidence" value="ECO:0007669"/>
    <property type="project" value="TreeGrafter"/>
</dbReference>
<dbReference type="InterPro" id="IPR020708">
    <property type="entry name" value="DNA-dir_RNA_polK_14-18kDa_CS"/>
</dbReference>
<dbReference type="HAMAP" id="MF_00192">
    <property type="entry name" value="RNApol_arch_Rpo6"/>
    <property type="match status" value="1"/>
</dbReference>
<dbReference type="NCBIfam" id="NF002208">
    <property type="entry name" value="PRK01099.1-3"/>
    <property type="match status" value="1"/>
</dbReference>
<dbReference type="AlphaFoldDB" id="A0A9E5DHZ0"/>
<dbReference type="InterPro" id="IPR006111">
    <property type="entry name" value="Rpo6/Rpb6"/>
</dbReference>
<dbReference type="Proteomes" id="UP001074446">
    <property type="component" value="Unassembled WGS sequence"/>
</dbReference>
<dbReference type="SMART" id="SM01409">
    <property type="entry name" value="RNA_pol_Rpb6"/>
    <property type="match status" value="1"/>
</dbReference>
<dbReference type="SUPFAM" id="SSF63562">
    <property type="entry name" value="RPB6/omega subunit-like"/>
    <property type="match status" value="1"/>
</dbReference>
<dbReference type="GO" id="GO:0003899">
    <property type="term" value="F:DNA-directed RNA polymerase activity"/>
    <property type="evidence" value="ECO:0007669"/>
    <property type="project" value="UniProtKB-UniRule"/>
</dbReference>
<dbReference type="PIRSF" id="PIRSF000778">
    <property type="entry name" value="RpoK/RPB6"/>
    <property type="match status" value="1"/>
</dbReference>
<evidence type="ECO:0000256" key="1">
    <source>
        <dbReference type="ARBA" id="ARBA00022478"/>
    </source>
</evidence>
<keyword evidence="3 4" id="KW-0808">Transferase</keyword>
<dbReference type="GO" id="GO:0003677">
    <property type="term" value="F:DNA binding"/>
    <property type="evidence" value="ECO:0007669"/>
    <property type="project" value="UniProtKB-UniRule"/>
</dbReference>
<dbReference type="GO" id="GO:0000428">
    <property type="term" value="C:DNA-directed RNA polymerase complex"/>
    <property type="evidence" value="ECO:0007669"/>
    <property type="project" value="UniProtKB-KW"/>
</dbReference>
<keyword evidence="2 3" id="KW-0804">Transcription</keyword>
<comment type="catalytic activity">
    <reaction evidence="3">
        <text>RNA(n) + a ribonucleoside 5'-triphosphate = RNA(n+1) + diphosphate</text>
        <dbReference type="Rhea" id="RHEA:21248"/>
        <dbReference type="Rhea" id="RHEA-COMP:14527"/>
        <dbReference type="Rhea" id="RHEA-COMP:17342"/>
        <dbReference type="ChEBI" id="CHEBI:33019"/>
        <dbReference type="ChEBI" id="CHEBI:61557"/>
        <dbReference type="ChEBI" id="CHEBI:140395"/>
        <dbReference type="EC" id="2.7.7.6"/>
    </reaction>
</comment>
<dbReference type="Gene3D" id="3.90.940.10">
    <property type="match status" value="1"/>
</dbReference>
<protein>
    <recommendedName>
        <fullName evidence="3">DNA-directed RNA polymerase subunit Rpo6</fullName>
        <ecNumber evidence="3">2.7.7.6</ecNumber>
    </recommendedName>
    <alternativeName>
        <fullName evidence="3">DNA-directed RNA polymerase subunit K</fullName>
    </alternativeName>
</protein>
<dbReference type="InterPro" id="IPR036161">
    <property type="entry name" value="RPB6/omega-like_sf"/>
</dbReference>
<gene>
    <name evidence="3" type="primary">rpo6</name>
    <name evidence="3" type="synonym">rpoK</name>
    <name evidence="5" type="ORF">O3H35_07050</name>
    <name evidence="4" type="ORF">O3H54_01935</name>
</gene>
<dbReference type="PANTHER" id="PTHR47227">
    <property type="entry name" value="DNA-DIRECTED RNA POLYMERASE SUBUNIT K"/>
    <property type="match status" value="1"/>
</dbReference>
<accession>A0A9E5DHZ0</accession>
<dbReference type="Proteomes" id="UP001068021">
    <property type="component" value="Unassembled WGS sequence"/>
</dbReference>
<dbReference type="EC" id="2.7.7.6" evidence="3"/>
<keyword evidence="3" id="KW-0963">Cytoplasm</keyword>
<comment type="subcellular location">
    <subcellularLocation>
        <location evidence="3">Cytoplasm</location>
    </subcellularLocation>
</comment>
<dbReference type="Pfam" id="PF01192">
    <property type="entry name" value="RNA_pol_Rpb6"/>
    <property type="match status" value="1"/>
</dbReference>
<dbReference type="EMBL" id="JAPVER010000018">
    <property type="protein sequence ID" value="MCZ3364632.1"/>
    <property type="molecule type" value="Genomic_DNA"/>
</dbReference>
<dbReference type="GO" id="GO:0005737">
    <property type="term" value="C:cytoplasm"/>
    <property type="evidence" value="ECO:0007669"/>
    <property type="project" value="UniProtKB-SubCell"/>
</dbReference>
<evidence type="ECO:0000313" key="5">
    <source>
        <dbReference type="EMBL" id="MCZ3372386.1"/>
    </source>
</evidence>